<dbReference type="PANTHER" id="PTHR13108:SF9">
    <property type="entry name" value="CONDENSIN COMPLEX SUBUNIT 2"/>
    <property type="match status" value="1"/>
</dbReference>
<evidence type="ECO:0000313" key="13">
    <source>
        <dbReference type="EMBL" id="CAI0412963.1"/>
    </source>
</evidence>
<keyword evidence="10" id="KW-0131">Cell cycle</keyword>
<dbReference type="PANTHER" id="PTHR13108">
    <property type="entry name" value="CONDENSIN COMPLEX SUBUNIT 2"/>
    <property type="match status" value="1"/>
</dbReference>
<protein>
    <recommendedName>
        <fullName evidence="4">Condensin complex subunit 2</fullName>
    </recommendedName>
</protein>
<dbReference type="GO" id="GO:0000796">
    <property type="term" value="C:condensin complex"/>
    <property type="evidence" value="ECO:0007669"/>
    <property type="project" value="InterPro"/>
</dbReference>
<evidence type="ECO:0000256" key="5">
    <source>
        <dbReference type="ARBA" id="ARBA00022454"/>
    </source>
</evidence>
<evidence type="ECO:0000256" key="9">
    <source>
        <dbReference type="ARBA" id="ARBA00023067"/>
    </source>
</evidence>
<keyword evidence="7" id="KW-0132">Cell division</keyword>
<gene>
    <name evidence="13" type="ORF">LITE_LOCUS15758</name>
</gene>
<feature type="non-terminal residue" evidence="13">
    <location>
        <position position="1"/>
    </location>
</feature>
<comment type="subcellular location">
    <subcellularLocation>
        <location evidence="1">Chromosome</location>
    </subcellularLocation>
    <subcellularLocation>
        <location evidence="2">Cytoplasm</location>
    </subcellularLocation>
</comment>
<feature type="compositionally biased region" description="Polar residues" evidence="11">
    <location>
        <begin position="203"/>
        <end position="215"/>
    </location>
</feature>
<feature type="region of interest" description="Disordered" evidence="11">
    <location>
        <begin position="554"/>
        <end position="602"/>
    </location>
</feature>
<feature type="compositionally biased region" description="Acidic residues" evidence="11">
    <location>
        <begin position="363"/>
        <end position="376"/>
    </location>
</feature>
<dbReference type="Proteomes" id="UP001154282">
    <property type="component" value="Unassembled WGS sequence"/>
</dbReference>
<keyword evidence="5" id="KW-0158">Chromosome</keyword>
<feature type="chain" id="PRO_5043953591" description="Condensin complex subunit 2" evidence="12">
    <location>
        <begin position="24"/>
        <end position="708"/>
    </location>
</feature>
<comment type="similarity">
    <text evidence="3">Belongs to the CND2 (condensin subunit 2) family.</text>
</comment>
<name>A0AAV0JVR9_9ROSI</name>
<keyword evidence="9" id="KW-0226">DNA condensation</keyword>
<dbReference type="InterPro" id="IPR022816">
    <property type="entry name" value="Condensin_barren_su2"/>
</dbReference>
<dbReference type="AlphaFoldDB" id="A0AAV0JVR9"/>
<evidence type="ECO:0000256" key="1">
    <source>
        <dbReference type="ARBA" id="ARBA00004286"/>
    </source>
</evidence>
<evidence type="ECO:0000313" key="14">
    <source>
        <dbReference type="Proteomes" id="UP001154282"/>
    </source>
</evidence>
<dbReference type="GO" id="GO:0007076">
    <property type="term" value="P:mitotic chromosome condensation"/>
    <property type="evidence" value="ECO:0007669"/>
    <property type="project" value="InterPro"/>
</dbReference>
<feature type="signal peptide" evidence="12">
    <location>
        <begin position="1"/>
        <end position="23"/>
    </location>
</feature>
<evidence type="ECO:0000256" key="8">
    <source>
        <dbReference type="ARBA" id="ARBA00022776"/>
    </source>
</evidence>
<accession>A0AAV0JVR9</accession>
<organism evidence="13 14">
    <name type="scientific">Linum tenue</name>
    <dbReference type="NCBI Taxonomy" id="586396"/>
    <lineage>
        <taxon>Eukaryota</taxon>
        <taxon>Viridiplantae</taxon>
        <taxon>Streptophyta</taxon>
        <taxon>Embryophyta</taxon>
        <taxon>Tracheophyta</taxon>
        <taxon>Spermatophyta</taxon>
        <taxon>Magnoliopsida</taxon>
        <taxon>eudicotyledons</taxon>
        <taxon>Gunneridae</taxon>
        <taxon>Pentapetalae</taxon>
        <taxon>rosids</taxon>
        <taxon>fabids</taxon>
        <taxon>Malpighiales</taxon>
        <taxon>Linaceae</taxon>
        <taxon>Linum</taxon>
    </lineage>
</organism>
<dbReference type="Pfam" id="PF05786">
    <property type="entry name" value="Cnd2"/>
    <property type="match status" value="1"/>
</dbReference>
<dbReference type="GO" id="GO:0005737">
    <property type="term" value="C:cytoplasm"/>
    <property type="evidence" value="ECO:0007669"/>
    <property type="project" value="UniProtKB-SubCell"/>
</dbReference>
<feature type="compositionally biased region" description="Acidic residues" evidence="11">
    <location>
        <begin position="562"/>
        <end position="579"/>
    </location>
</feature>
<reference evidence="13" key="1">
    <citation type="submission" date="2022-08" db="EMBL/GenBank/DDBJ databases">
        <authorList>
            <person name="Gutierrez-Valencia J."/>
        </authorList>
    </citation>
    <scope>NUCLEOTIDE SEQUENCE</scope>
</reference>
<evidence type="ECO:0000256" key="4">
    <source>
        <dbReference type="ARBA" id="ARBA00016065"/>
    </source>
</evidence>
<evidence type="ECO:0000256" key="10">
    <source>
        <dbReference type="ARBA" id="ARBA00023306"/>
    </source>
</evidence>
<keyword evidence="6" id="KW-0963">Cytoplasm</keyword>
<dbReference type="GO" id="GO:0051301">
    <property type="term" value="P:cell division"/>
    <property type="evidence" value="ECO:0007669"/>
    <property type="project" value="UniProtKB-KW"/>
</dbReference>
<dbReference type="EMBL" id="CAMGYJ010000005">
    <property type="protein sequence ID" value="CAI0412963.1"/>
    <property type="molecule type" value="Genomic_DNA"/>
</dbReference>
<keyword evidence="14" id="KW-1185">Reference proteome</keyword>
<keyword evidence="8" id="KW-0498">Mitosis</keyword>
<feature type="region of interest" description="Disordered" evidence="11">
    <location>
        <begin position="461"/>
        <end position="487"/>
    </location>
</feature>
<evidence type="ECO:0000256" key="3">
    <source>
        <dbReference type="ARBA" id="ARBA00009471"/>
    </source>
</evidence>
<evidence type="ECO:0000256" key="6">
    <source>
        <dbReference type="ARBA" id="ARBA00022490"/>
    </source>
</evidence>
<evidence type="ECO:0000256" key="11">
    <source>
        <dbReference type="SAM" id="MobiDB-lite"/>
    </source>
</evidence>
<dbReference type="GO" id="GO:0003682">
    <property type="term" value="F:chromatin binding"/>
    <property type="evidence" value="ECO:0007669"/>
    <property type="project" value="TreeGrafter"/>
</dbReference>
<keyword evidence="12" id="KW-0732">Signal</keyword>
<evidence type="ECO:0000256" key="7">
    <source>
        <dbReference type="ARBA" id="ARBA00022618"/>
    </source>
</evidence>
<evidence type="ECO:0000256" key="2">
    <source>
        <dbReference type="ARBA" id="ARBA00004496"/>
    </source>
</evidence>
<sequence length="708" mass="79365">SSLVPFFFFFFFFFFFSILLSCGQPAVQQSTLLSANSLKMGEVLSPNPAQKQRLPRIQSPTSPFFLGPNNDQLERAQARAKRAAAVRRMSVALNATQSLPSDDSSDPSSPCLDKQQILDLFQNCIKLASENKINQKNTWDLTLIDHLYDIIKVEEDSETNFQKASCTLEAGVKIYSMRVDSVHSEAYKVLGGIHRVGQENEQDSVSGDASANVGQETGHRKKETEKKISPLSTLESSFEALNVKKFDAAFAVDPLYHQTSAQFDEGGAKGLLLNNLGVYGGCRVLFDSQEVPGKCVSSENQCGRVELIDLSFAKDCIDQMLLHMQKKNEISPTLSEIISRFDEHNKRPVDTFSSHLRPGSQMDVDDDFSQETEAEPGGDAFENQETWTYDQDDHQSVVDDDMDNPDASIPSYHQENDAFSFENFDMDGRADTIDTYLLHSLGFTSKHNAWAGPDHWKYQKSKGMEDNPNGEEGPQVTTKKPKTKKQAEPDIDFTKALDEELLDVFAPPKNPKLLLLPANRAASNTKLPEDCHYQPEDLVKLFLLPNVMCIRRRGRSSREEPEQQSDDYEAQPSWDDDGGEFGGQFEDMDAHSDIENPNTLVSQPRQVAKIEVNYDKRSKQVDVQRLKETLWHHMQESSQSSLQVQEEPASFKDLLASFPNDCNAAATINDISPHLCFICLLHLANEHGLSIHGTTSLDDLSIHLPQQK</sequence>
<dbReference type="PIRSF" id="PIRSF017126">
    <property type="entry name" value="Condensin_H"/>
    <property type="match status" value="1"/>
</dbReference>
<evidence type="ECO:0000256" key="12">
    <source>
        <dbReference type="SAM" id="SignalP"/>
    </source>
</evidence>
<feature type="region of interest" description="Disordered" evidence="11">
    <location>
        <begin position="199"/>
        <end position="228"/>
    </location>
</feature>
<comment type="caution">
    <text evidence="13">The sequence shown here is derived from an EMBL/GenBank/DDBJ whole genome shotgun (WGS) entry which is preliminary data.</text>
</comment>
<feature type="region of interest" description="Disordered" evidence="11">
    <location>
        <begin position="351"/>
        <end position="386"/>
    </location>
</feature>
<proteinExistence type="inferred from homology"/>